<name>A0A401PZ81_SCYTO</name>
<dbReference type="AlphaFoldDB" id="A0A401PZ81"/>
<dbReference type="Proteomes" id="UP000288216">
    <property type="component" value="Unassembled WGS sequence"/>
</dbReference>
<dbReference type="PROSITE" id="PS50200">
    <property type="entry name" value="RA"/>
    <property type="match status" value="1"/>
</dbReference>
<organism evidence="3 4">
    <name type="scientific">Scyliorhinus torazame</name>
    <name type="common">Cloudy catshark</name>
    <name type="synonym">Catulus torazame</name>
    <dbReference type="NCBI Taxonomy" id="75743"/>
    <lineage>
        <taxon>Eukaryota</taxon>
        <taxon>Metazoa</taxon>
        <taxon>Chordata</taxon>
        <taxon>Craniata</taxon>
        <taxon>Vertebrata</taxon>
        <taxon>Chondrichthyes</taxon>
        <taxon>Elasmobranchii</taxon>
        <taxon>Galeomorphii</taxon>
        <taxon>Galeoidea</taxon>
        <taxon>Carcharhiniformes</taxon>
        <taxon>Scyliorhinidae</taxon>
        <taxon>Scyliorhinus</taxon>
    </lineage>
</organism>
<dbReference type="GO" id="GO:0007165">
    <property type="term" value="P:signal transduction"/>
    <property type="evidence" value="ECO:0007669"/>
    <property type="project" value="InterPro"/>
</dbReference>
<reference evidence="3 4" key="1">
    <citation type="journal article" date="2018" name="Nat. Ecol. Evol.">
        <title>Shark genomes provide insights into elasmobranch evolution and the origin of vertebrates.</title>
        <authorList>
            <person name="Hara Y"/>
            <person name="Yamaguchi K"/>
            <person name="Onimaru K"/>
            <person name="Kadota M"/>
            <person name="Koyanagi M"/>
            <person name="Keeley SD"/>
            <person name="Tatsumi K"/>
            <person name="Tanaka K"/>
            <person name="Motone F"/>
            <person name="Kageyama Y"/>
            <person name="Nozu R"/>
            <person name="Adachi N"/>
            <person name="Nishimura O"/>
            <person name="Nakagawa R"/>
            <person name="Tanegashima C"/>
            <person name="Kiyatake I"/>
            <person name="Matsumoto R"/>
            <person name="Murakumo K"/>
            <person name="Nishida K"/>
            <person name="Terakita A"/>
            <person name="Kuratani S"/>
            <person name="Sato K"/>
            <person name="Hyodo S Kuraku.S."/>
        </authorList>
    </citation>
    <scope>NUCLEOTIDE SEQUENCE [LARGE SCALE GENOMIC DNA]</scope>
</reference>
<feature type="region of interest" description="Disordered" evidence="1">
    <location>
        <begin position="187"/>
        <end position="207"/>
    </location>
</feature>
<dbReference type="SUPFAM" id="SSF54236">
    <property type="entry name" value="Ubiquitin-like"/>
    <property type="match status" value="1"/>
</dbReference>
<accession>A0A401PZ81</accession>
<dbReference type="PANTHER" id="PTHR15286:SF16">
    <property type="entry name" value="RAS ASSOCIATION DOMAIN-CONTAINING PROTEIN 8"/>
    <property type="match status" value="1"/>
</dbReference>
<dbReference type="OMA" id="EVEFWEN"/>
<evidence type="ECO:0000256" key="1">
    <source>
        <dbReference type="SAM" id="MobiDB-lite"/>
    </source>
</evidence>
<sequence>MELKVWVDGVQRVVCGVNEKTTCQEVVIALAQAMGRTGRYTLKEKWKDVERHFMPDEKLLPSLSKWGQQAKDVQLILNRTGPSLNLRPVSDKLRGAERNIHRQSLPPMAKLRNKSDKNGHLKEAKRKSLNFAEGAREWLESFGKSKEGKGKGKDPEPEKKGSGSNPEPGGELNQLLHRQQEKLKSLQSELESTEMEIEKLKEDDQPNISEDMIQLQELIDERSAEAEEVEFWENELKAEQLHGGELRVQLEEMREKLEECEEKLRDCRLKTQFLEADTEMVRSQREWQEAKSCHGIRIKVEELKEEISVKSQEAIQLQEDIRLVEKAIERVENEIQRKRCELEDLTRELRQANLLQFIQQTGTKVSILPVQEGPAEVMGE</sequence>
<dbReference type="Pfam" id="PF00788">
    <property type="entry name" value="RA"/>
    <property type="match status" value="1"/>
</dbReference>
<feature type="compositionally biased region" description="Basic and acidic residues" evidence="1">
    <location>
        <begin position="113"/>
        <end position="122"/>
    </location>
</feature>
<feature type="domain" description="Ras-associating" evidence="2">
    <location>
        <begin position="1"/>
        <end position="82"/>
    </location>
</feature>
<proteinExistence type="predicted"/>
<feature type="compositionally biased region" description="Basic and acidic residues" evidence="1">
    <location>
        <begin position="141"/>
        <end position="161"/>
    </location>
</feature>
<dbReference type="EMBL" id="BFAA01011782">
    <property type="protein sequence ID" value="GCB78445.1"/>
    <property type="molecule type" value="Genomic_DNA"/>
</dbReference>
<evidence type="ECO:0000313" key="3">
    <source>
        <dbReference type="EMBL" id="GCB78445.1"/>
    </source>
</evidence>
<keyword evidence="4" id="KW-1185">Reference proteome</keyword>
<comment type="caution">
    <text evidence="3">The sequence shown here is derived from an EMBL/GenBank/DDBJ whole genome shotgun (WGS) entry which is preliminary data.</text>
</comment>
<dbReference type="STRING" id="75743.A0A401PZ81"/>
<dbReference type="OrthoDB" id="10051571at2759"/>
<evidence type="ECO:0000313" key="4">
    <source>
        <dbReference type="Proteomes" id="UP000288216"/>
    </source>
</evidence>
<dbReference type="InterPro" id="IPR000159">
    <property type="entry name" value="RA_dom"/>
</dbReference>
<dbReference type="Gene3D" id="3.10.20.90">
    <property type="entry name" value="Phosphatidylinositol 3-kinase Catalytic Subunit, Chain A, domain 1"/>
    <property type="match status" value="1"/>
</dbReference>
<feature type="region of interest" description="Disordered" evidence="1">
    <location>
        <begin position="94"/>
        <end position="128"/>
    </location>
</feature>
<evidence type="ECO:0000259" key="2">
    <source>
        <dbReference type="PROSITE" id="PS50200"/>
    </source>
</evidence>
<dbReference type="SMART" id="SM00314">
    <property type="entry name" value="RA"/>
    <property type="match status" value="1"/>
</dbReference>
<feature type="region of interest" description="Disordered" evidence="1">
    <location>
        <begin position="141"/>
        <end position="172"/>
    </location>
</feature>
<protein>
    <recommendedName>
        <fullName evidence="2">Ras-associating domain-containing protein</fullName>
    </recommendedName>
</protein>
<dbReference type="InterPro" id="IPR033593">
    <property type="entry name" value="N-RASSF"/>
</dbReference>
<dbReference type="PANTHER" id="PTHR15286">
    <property type="entry name" value="RAS-ASSOCIATING DOMAIN CONTAINING PROTEIN"/>
    <property type="match status" value="1"/>
</dbReference>
<gene>
    <name evidence="3" type="ORF">scyTo_0017741</name>
</gene>
<dbReference type="InterPro" id="IPR029071">
    <property type="entry name" value="Ubiquitin-like_domsf"/>
</dbReference>